<dbReference type="RefSeq" id="WP_035708892.1">
    <property type="nucleotide sequence ID" value="NZ_CP035510.1"/>
</dbReference>
<protein>
    <submittedName>
        <fullName evidence="1">Uncharacterized protein</fullName>
    </submittedName>
</protein>
<comment type="caution">
    <text evidence="1">The sequence shown here is derived from an EMBL/GenBank/DDBJ whole genome shotgun (WGS) entry which is preliminary data.</text>
</comment>
<name>A0A086Y8T0_9RHOB</name>
<sequence>MTHAAELTHSALIDAEGCVLQSWPTDRAPDPLPEGEIVAISPWYDHTLIRWDGEVWVPRATCVVEAVPTGAEVTAPEGTIIEVWDLEADYLLATLSPSEADDYRVSIELSDLGRYAIDVQPPSPWLRSRLIVEII</sequence>
<organism evidence="1 2">
    <name type="scientific">Haematobacter massiliensis</name>
    <dbReference type="NCBI Taxonomy" id="195105"/>
    <lineage>
        <taxon>Bacteria</taxon>
        <taxon>Pseudomonadati</taxon>
        <taxon>Pseudomonadota</taxon>
        <taxon>Alphaproteobacteria</taxon>
        <taxon>Rhodobacterales</taxon>
        <taxon>Paracoccaceae</taxon>
        <taxon>Haematobacter</taxon>
    </lineage>
</organism>
<dbReference type="Proteomes" id="UP000028826">
    <property type="component" value="Unassembled WGS sequence"/>
</dbReference>
<dbReference type="OrthoDB" id="9886943at2"/>
<evidence type="ECO:0000313" key="2">
    <source>
        <dbReference type="Proteomes" id="UP000028826"/>
    </source>
</evidence>
<accession>A0A086Y8T0</accession>
<evidence type="ECO:0000313" key="1">
    <source>
        <dbReference type="EMBL" id="KFI30680.1"/>
    </source>
</evidence>
<proteinExistence type="predicted"/>
<reference evidence="1 2" key="1">
    <citation type="submission" date="2014-03" db="EMBL/GenBank/DDBJ databases">
        <title>Genome of Haematobacter massiliensis CCUG 47968.</title>
        <authorList>
            <person name="Wang D."/>
            <person name="Wang G."/>
        </authorList>
    </citation>
    <scope>NUCLEOTIDE SEQUENCE [LARGE SCALE GENOMIC DNA]</scope>
    <source>
        <strain evidence="1 2">CCUG 47968</strain>
    </source>
</reference>
<gene>
    <name evidence="1" type="ORF">CN97_12635</name>
</gene>
<keyword evidence="2" id="KW-1185">Reference proteome</keyword>
<dbReference type="AlphaFoldDB" id="A0A086Y8T0"/>
<dbReference type="EMBL" id="JGYG01000003">
    <property type="protein sequence ID" value="KFI30680.1"/>
    <property type="molecule type" value="Genomic_DNA"/>
</dbReference>
<dbReference type="STRING" id="195105.CN97_12635"/>